<dbReference type="InterPro" id="IPR009057">
    <property type="entry name" value="Homeodomain-like_sf"/>
</dbReference>
<comment type="caution">
    <text evidence="4">The sequence shown here is derived from an EMBL/GenBank/DDBJ whole genome shotgun (WGS) entry which is preliminary data.</text>
</comment>
<evidence type="ECO:0000259" key="3">
    <source>
        <dbReference type="PROSITE" id="PS01124"/>
    </source>
</evidence>
<dbReference type="InterPro" id="IPR009594">
    <property type="entry name" value="Tscrpt_reg_HTH_AraC_N"/>
</dbReference>
<reference evidence="5" key="1">
    <citation type="journal article" date="2019" name="Int. J. Syst. Evol. Microbiol.">
        <title>The Global Catalogue of Microorganisms (GCM) 10K type strain sequencing project: providing services to taxonomists for standard genome sequencing and annotation.</title>
        <authorList>
            <consortium name="The Broad Institute Genomics Platform"/>
            <consortium name="The Broad Institute Genome Sequencing Center for Infectious Disease"/>
            <person name="Wu L."/>
            <person name="Ma J."/>
        </authorList>
    </citation>
    <scope>NUCLEOTIDE SEQUENCE [LARGE SCALE GENOMIC DNA]</scope>
    <source>
        <strain evidence="5">NBRC 102122</strain>
    </source>
</reference>
<dbReference type="EMBL" id="BSOP01000030">
    <property type="protein sequence ID" value="GLR52666.1"/>
    <property type="molecule type" value="Genomic_DNA"/>
</dbReference>
<evidence type="ECO:0000313" key="4">
    <source>
        <dbReference type="EMBL" id="GLR52666.1"/>
    </source>
</evidence>
<evidence type="ECO:0000256" key="2">
    <source>
        <dbReference type="ARBA" id="ARBA00023163"/>
    </source>
</evidence>
<dbReference type="SUPFAM" id="SSF46689">
    <property type="entry name" value="Homeodomain-like"/>
    <property type="match status" value="2"/>
</dbReference>
<dbReference type="PROSITE" id="PS01124">
    <property type="entry name" value="HTH_ARAC_FAMILY_2"/>
    <property type="match status" value="1"/>
</dbReference>
<keyword evidence="2" id="KW-0804">Transcription</keyword>
<evidence type="ECO:0000313" key="5">
    <source>
        <dbReference type="Proteomes" id="UP001156702"/>
    </source>
</evidence>
<dbReference type="Proteomes" id="UP001156702">
    <property type="component" value="Unassembled WGS sequence"/>
</dbReference>
<dbReference type="Gene3D" id="1.10.10.60">
    <property type="entry name" value="Homeodomain-like"/>
    <property type="match status" value="2"/>
</dbReference>
<sequence>MPVMVDQCRMKMIAKLAQLIMRHAPETGMCGTPMRRLSLIRTNEPSAPVPAVYEASLCLIAQGAKRVSLGEHSVVYDASRYLLVSVDLPLVGHVLEASPEMPYLCCKIDLDLAALADLLVDERNTAPRHDLPVLAVYPGDPDLIDAACRLVGLLDRPHDIAVLAPLVEREILYRLLTGPHGPLLRHMASADSRLNQINRAIATIRKGFQGQLRIDEIAASAGMSPSSLHQHFKAITRMTPLEYQKQLRLQEARRLMLASGVSAGSAGFAVGYDSPSQFSREYRRLFGAPPRQDIARLQTAQDYVGAV</sequence>
<organism evidence="4 5">
    <name type="scientific">Shinella yambaruensis</name>
    <dbReference type="NCBI Taxonomy" id="415996"/>
    <lineage>
        <taxon>Bacteria</taxon>
        <taxon>Pseudomonadati</taxon>
        <taxon>Pseudomonadota</taxon>
        <taxon>Alphaproteobacteria</taxon>
        <taxon>Hyphomicrobiales</taxon>
        <taxon>Rhizobiaceae</taxon>
        <taxon>Shinella</taxon>
    </lineage>
</organism>
<proteinExistence type="predicted"/>
<keyword evidence="1" id="KW-0805">Transcription regulation</keyword>
<dbReference type="PANTHER" id="PTHR43436:SF1">
    <property type="entry name" value="TRANSCRIPTIONAL REGULATORY PROTEIN"/>
    <property type="match status" value="1"/>
</dbReference>
<gene>
    <name evidence="4" type="ORF">GCM10007923_38800</name>
</gene>
<name>A0ABQ5ZLX9_9HYPH</name>
<dbReference type="PANTHER" id="PTHR43436">
    <property type="entry name" value="ARAC-FAMILY TRANSCRIPTIONAL REGULATOR"/>
    <property type="match status" value="1"/>
</dbReference>
<feature type="domain" description="HTH araC/xylS-type" evidence="3">
    <location>
        <begin position="198"/>
        <end position="296"/>
    </location>
</feature>
<evidence type="ECO:0000256" key="1">
    <source>
        <dbReference type="ARBA" id="ARBA00023015"/>
    </source>
</evidence>
<dbReference type="SMART" id="SM00342">
    <property type="entry name" value="HTH_ARAC"/>
    <property type="match status" value="1"/>
</dbReference>
<dbReference type="InterPro" id="IPR018060">
    <property type="entry name" value="HTH_AraC"/>
</dbReference>
<protein>
    <submittedName>
        <fullName evidence="4">Transcriptional regulator</fullName>
    </submittedName>
</protein>
<dbReference type="Pfam" id="PF12833">
    <property type="entry name" value="HTH_18"/>
    <property type="match status" value="1"/>
</dbReference>
<accession>A0ABQ5ZLX9</accession>
<dbReference type="Pfam" id="PF06719">
    <property type="entry name" value="AraC_N"/>
    <property type="match status" value="1"/>
</dbReference>
<keyword evidence="5" id="KW-1185">Reference proteome</keyword>